<dbReference type="Gene3D" id="3.40.50.2000">
    <property type="entry name" value="Glycogen Phosphorylase B"/>
    <property type="match status" value="2"/>
</dbReference>
<proteinExistence type="predicted"/>
<accession>A0A133UL51</accession>
<feature type="non-terminal residue" evidence="2">
    <location>
        <position position="1"/>
    </location>
</feature>
<evidence type="ECO:0000259" key="1">
    <source>
        <dbReference type="Pfam" id="PF00534"/>
    </source>
</evidence>
<dbReference type="EMBL" id="LHXR01000160">
    <property type="protein sequence ID" value="KXA94923.1"/>
    <property type="molecule type" value="Genomic_DNA"/>
</dbReference>
<dbReference type="SUPFAM" id="SSF53756">
    <property type="entry name" value="UDP-Glycosyltransferase/glycogen phosphorylase"/>
    <property type="match status" value="1"/>
</dbReference>
<keyword evidence="2" id="KW-0808">Transferase</keyword>
<organism evidence="2 3">
    <name type="scientific">candidate division MSBL1 archaeon SCGC-AAA259I09</name>
    <dbReference type="NCBI Taxonomy" id="1698267"/>
    <lineage>
        <taxon>Archaea</taxon>
        <taxon>Methanobacteriati</taxon>
        <taxon>Methanobacteriota</taxon>
        <taxon>candidate division MSBL1</taxon>
    </lineage>
</organism>
<protein>
    <submittedName>
        <fullName evidence="2">Glycosyl transferase family 1</fullName>
    </submittedName>
</protein>
<evidence type="ECO:0000313" key="3">
    <source>
        <dbReference type="Proteomes" id="UP000070463"/>
    </source>
</evidence>
<dbReference type="GO" id="GO:0016757">
    <property type="term" value="F:glycosyltransferase activity"/>
    <property type="evidence" value="ECO:0007669"/>
    <property type="project" value="InterPro"/>
</dbReference>
<feature type="domain" description="Glycosyl transferase family 1" evidence="1">
    <location>
        <begin position="1"/>
        <end position="69"/>
    </location>
</feature>
<keyword evidence="3" id="KW-1185">Reference proteome</keyword>
<reference evidence="2 3" key="1">
    <citation type="journal article" date="2016" name="Sci. Rep.">
        <title>Metabolic traits of an uncultured archaeal lineage -MSBL1- from brine pools of the Red Sea.</title>
        <authorList>
            <person name="Mwirichia R."/>
            <person name="Alam I."/>
            <person name="Rashid M."/>
            <person name="Vinu M."/>
            <person name="Ba-Alawi W."/>
            <person name="Anthony Kamau A."/>
            <person name="Kamanda Ngugi D."/>
            <person name="Goker M."/>
            <person name="Klenk H.P."/>
            <person name="Bajic V."/>
            <person name="Stingl U."/>
        </authorList>
    </citation>
    <scope>NUCLEOTIDE SEQUENCE [LARGE SCALE GENOMIC DNA]</scope>
    <source>
        <strain evidence="2">SCGC-AAA259I09</strain>
    </source>
</reference>
<sequence length="92" mass="10410">GFGLAVSEALWKETPVVGSNVGGIPNQIIDEENGFLVNPHDYDEAAGKVLKLLTDDNLRKEMGKKGKERVKKNFLITREIEDWLNLWMNILE</sequence>
<evidence type="ECO:0000313" key="2">
    <source>
        <dbReference type="EMBL" id="KXA94923.1"/>
    </source>
</evidence>
<gene>
    <name evidence="2" type="ORF">AKJ37_07180</name>
</gene>
<dbReference type="PANTHER" id="PTHR47779">
    <property type="entry name" value="SYNTHASE (CCG-9), PUTATIVE (AFU_ORTHOLOGUE AFUA_3G12100)-RELATED"/>
    <property type="match status" value="1"/>
</dbReference>
<dbReference type="InterPro" id="IPR001296">
    <property type="entry name" value="Glyco_trans_1"/>
</dbReference>
<name>A0A133UL51_9EURY</name>
<comment type="caution">
    <text evidence="2">The sequence shown here is derived from an EMBL/GenBank/DDBJ whole genome shotgun (WGS) entry which is preliminary data.</text>
</comment>
<dbReference type="AlphaFoldDB" id="A0A133UL51"/>
<dbReference type="InterPro" id="IPR052078">
    <property type="entry name" value="Trehalose_Metab_GTase"/>
</dbReference>
<dbReference type="Proteomes" id="UP000070463">
    <property type="component" value="Unassembled WGS sequence"/>
</dbReference>
<dbReference type="Pfam" id="PF00534">
    <property type="entry name" value="Glycos_transf_1"/>
    <property type="match status" value="1"/>
</dbReference>
<dbReference type="PANTHER" id="PTHR47779:SF1">
    <property type="entry name" value="SYNTHASE (CCG-9), PUTATIVE (AFU_ORTHOLOGUE AFUA_3G12100)-RELATED"/>
    <property type="match status" value="1"/>
</dbReference>